<dbReference type="KEGG" id="gtt:GUITHDRAFT_99032"/>
<organism evidence="2">
    <name type="scientific">Guillardia theta (strain CCMP2712)</name>
    <name type="common">Cryptophyte</name>
    <dbReference type="NCBI Taxonomy" id="905079"/>
    <lineage>
        <taxon>Eukaryota</taxon>
        <taxon>Cryptophyceae</taxon>
        <taxon>Pyrenomonadales</taxon>
        <taxon>Geminigeraceae</taxon>
        <taxon>Guillardia</taxon>
    </lineage>
</organism>
<protein>
    <recommendedName>
        <fullName evidence="5">KIF-binding protein</fullName>
    </recommendedName>
</protein>
<evidence type="ECO:0000313" key="2">
    <source>
        <dbReference type="EMBL" id="EKX55249.1"/>
    </source>
</evidence>
<dbReference type="PaxDb" id="55529-EKX55249"/>
<dbReference type="HOGENOM" id="CLU_971278_0_0_1"/>
<feature type="signal peptide" evidence="1">
    <location>
        <begin position="1"/>
        <end position="28"/>
    </location>
</feature>
<reference evidence="4" key="2">
    <citation type="submission" date="2012-11" db="EMBL/GenBank/DDBJ databases">
        <authorList>
            <person name="Kuo A."/>
            <person name="Curtis B.A."/>
            <person name="Tanifuji G."/>
            <person name="Burki F."/>
            <person name="Gruber A."/>
            <person name="Irimia M."/>
            <person name="Maruyama S."/>
            <person name="Arias M.C."/>
            <person name="Ball S.G."/>
            <person name="Gile G.H."/>
            <person name="Hirakawa Y."/>
            <person name="Hopkins J.F."/>
            <person name="Rensing S.A."/>
            <person name="Schmutz J."/>
            <person name="Symeonidi A."/>
            <person name="Elias M."/>
            <person name="Eveleigh R.J."/>
            <person name="Herman E.K."/>
            <person name="Klute M.J."/>
            <person name="Nakayama T."/>
            <person name="Obornik M."/>
            <person name="Reyes-Prieto A."/>
            <person name="Armbrust E.V."/>
            <person name="Aves S.J."/>
            <person name="Beiko R.G."/>
            <person name="Coutinho P."/>
            <person name="Dacks J.B."/>
            <person name="Durnford D.G."/>
            <person name="Fast N.M."/>
            <person name="Green B.R."/>
            <person name="Grisdale C."/>
            <person name="Hempe F."/>
            <person name="Henrissat B."/>
            <person name="Hoppner M.P."/>
            <person name="Ishida K.-I."/>
            <person name="Kim E."/>
            <person name="Koreny L."/>
            <person name="Kroth P.G."/>
            <person name="Liu Y."/>
            <person name="Malik S.-B."/>
            <person name="Maier U.G."/>
            <person name="McRose D."/>
            <person name="Mock T."/>
            <person name="Neilson J.A."/>
            <person name="Onodera N.T."/>
            <person name="Poole A.M."/>
            <person name="Pritham E.J."/>
            <person name="Richards T.A."/>
            <person name="Rocap G."/>
            <person name="Roy S.W."/>
            <person name="Sarai C."/>
            <person name="Schaack S."/>
            <person name="Shirato S."/>
            <person name="Slamovits C.H."/>
            <person name="Spencer D.F."/>
            <person name="Suzuki S."/>
            <person name="Worden A.Z."/>
            <person name="Zauner S."/>
            <person name="Barry K."/>
            <person name="Bell C."/>
            <person name="Bharti A.K."/>
            <person name="Crow J.A."/>
            <person name="Grimwood J."/>
            <person name="Kramer R."/>
            <person name="Lindquist E."/>
            <person name="Lucas S."/>
            <person name="Salamov A."/>
            <person name="McFadden G.I."/>
            <person name="Lane C.E."/>
            <person name="Keeling P.J."/>
            <person name="Gray M.W."/>
            <person name="Grigoriev I.V."/>
            <person name="Archibald J.M."/>
        </authorList>
    </citation>
    <scope>NUCLEOTIDE SEQUENCE</scope>
    <source>
        <strain evidence="4">CCMP2712</strain>
    </source>
</reference>
<reference evidence="3" key="3">
    <citation type="submission" date="2015-06" db="UniProtKB">
        <authorList>
            <consortium name="EnsemblProtists"/>
        </authorList>
    </citation>
    <scope>IDENTIFICATION</scope>
</reference>
<reference evidence="2 4" key="1">
    <citation type="journal article" date="2012" name="Nature">
        <title>Algal genomes reveal evolutionary mosaicism and the fate of nucleomorphs.</title>
        <authorList>
            <consortium name="DOE Joint Genome Institute"/>
            <person name="Curtis B.A."/>
            <person name="Tanifuji G."/>
            <person name="Burki F."/>
            <person name="Gruber A."/>
            <person name="Irimia M."/>
            <person name="Maruyama S."/>
            <person name="Arias M.C."/>
            <person name="Ball S.G."/>
            <person name="Gile G.H."/>
            <person name="Hirakawa Y."/>
            <person name="Hopkins J.F."/>
            <person name="Kuo A."/>
            <person name="Rensing S.A."/>
            <person name="Schmutz J."/>
            <person name="Symeonidi A."/>
            <person name="Elias M."/>
            <person name="Eveleigh R.J."/>
            <person name="Herman E.K."/>
            <person name="Klute M.J."/>
            <person name="Nakayama T."/>
            <person name="Obornik M."/>
            <person name="Reyes-Prieto A."/>
            <person name="Armbrust E.V."/>
            <person name="Aves S.J."/>
            <person name="Beiko R.G."/>
            <person name="Coutinho P."/>
            <person name="Dacks J.B."/>
            <person name="Durnford D.G."/>
            <person name="Fast N.M."/>
            <person name="Green B.R."/>
            <person name="Grisdale C.J."/>
            <person name="Hempel F."/>
            <person name="Henrissat B."/>
            <person name="Hoppner M.P."/>
            <person name="Ishida K."/>
            <person name="Kim E."/>
            <person name="Koreny L."/>
            <person name="Kroth P.G."/>
            <person name="Liu Y."/>
            <person name="Malik S.B."/>
            <person name="Maier U.G."/>
            <person name="McRose D."/>
            <person name="Mock T."/>
            <person name="Neilson J.A."/>
            <person name="Onodera N.T."/>
            <person name="Poole A.M."/>
            <person name="Pritham E.J."/>
            <person name="Richards T.A."/>
            <person name="Rocap G."/>
            <person name="Roy S.W."/>
            <person name="Sarai C."/>
            <person name="Schaack S."/>
            <person name="Shirato S."/>
            <person name="Slamovits C.H."/>
            <person name="Spencer D.F."/>
            <person name="Suzuki S."/>
            <person name="Worden A.Z."/>
            <person name="Zauner S."/>
            <person name="Barry K."/>
            <person name="Bell C."/>
            <person name="Bharti A.K."/>
            <person name="Crow J.A."/>
            <person name="Grimwood J."/>
            <person name="Kramer R."/>
            <person name="Lindquist E."/>
            <person name="Lucas S."/>
            <person name="Salamov A."/>
            <person name="McFadden G.I."/>
            <person name="Lane C.E."/>
            <person name="Keeling P.J."/>
            <person name="Gray M.W."/>
            <person name="Grigoriev I.V."/>
            <person name="Archibald J.M."/>
        </authorList>
    </citation>
    <scope>NUCLEOTIDE SEQUENCE</scope>
    <source>
        <strain evidence="2 4">CCMP2712</strain>
    </source>
</reference>
<dbReference type="RefSeq" id="XP_005842229.1">
    <property type="nucleotide sequence ID" value="XM_005842172.1"/>
</dbReference>
<dbReference type="Proteomes" id="UP000011087">
    <property type="component" value="Unassembled WGS sequence"/>
</dbReference>
<evidence type="ECO:0000313" key="3">
    <source>
        <dbReference type="EnsemblProtists" id="EKX55249"/>
    </source>
</evidence>
<dbReference type="EnsemblProtists" id="EKX55249">
    <property type="protein sequence ID" value="EKX55249"/>
    <property type="gene ID" value="GUITHDRAFT_99032"/>
</dbReference>
<name>L1K3S8_GUITC</name>
<proteinExistence type="predicted"/>
<dbReference type="GeneID" id="17311861"/>
<evidence type="ECO:0000313" key="4">
    <source>
        <dbReference type="Proteomes" id="UP000011087"/>
    </source>
</evidence>
<accession>L1K3S8</accession>
<gene>
    <name evidence="2" type="ORF">GUITHDRAFT_99032</name>
</gene>
<evidence type="ECO:0000256" key="1">
    <source>
        <dbReference type="SAM" id="SignalP"/>
    </source>
</evidence>
<sequence length="287" mass="32382">MDDLGEPTWGMRVTLALLILLFISPSSEDSGRCVPRSCRDFDEECWSNAESLSSQGEALADQGRFSDAMQCFTYAANSLQDERLLSRPSALPYERRRVLFRLYSSASLAILRARRGGGAVGDDWLKTWLRRAVQIVSPSAQILFDENDLDEEQEAASKTPPDRADVESCQRKECEEHAREKDWDSAFFCQQDFLLCSSLRLPASKSAMASLAWQIFRLGAFGHLHGNFHLVERLISDLEAFELGQEPEEMKTLKLNNLVSMAKAYEKSEKYAASLKAYGRLDYLVLA</sequence>
<dbReference type="AlphaFoldDB" id="L1K3S8"/>
<evidence type="ECO:0008006" key="5">
    <source>
        <dbReference type="Google" id="ProtNLM"/>
    </source>
</evidence>
<feature type="chain" id="PRO_5008772169" description="KIF-binding protein" evidence="1">
    <location>
        <begin position="29"/>
        <end position="287"/>
    </location>
</feature>
<keyword evidence="1" id="KW-0732">Signal</keyword>
<dbReference type="EMBL" id="JH992965">
    <property type="protein sequence ID" value="EKX55249.1"/>
    <property type="molecule type" value="Genomic_DNA"/>
</dbReference>
<keyword evidence="4" id="KW-1185">Reference proteome</keyword>